<evidence type="ECO:0000313" key="2">
    <source>
        <dbReference type="EMBL" id="KAL3520468.1"/>
    </source>
</evidence>
<dbReference type="AlphaFoldDB" id="A0ABD2ZMF8"/>
<feature type="region of interest" description="Disordered" evidence="1">
    <location>
        <begin position="49"/>
        <end position="117"/>
    </location>
</feature>
<dbReference type="EMBL" id="JBJUIK010000008">
    <property type="protein sequence ID" value="KAL3520468.1"/>
    <property type="molecule type" value="Genomic_DNA"/>
</dbReference>
<gene>
    <name evidence="2" type="ORF">ACH5RR_018617</name>
</gene>
<sequence length="131" mass="13907">MKAKAIDDTREISGAALKSSSNAPTAGRIVAANATHQLPQPNFTIATTSEFHSTTNINPIAANEDEPLPPQSKNGVAVATDSPHEAACVLIGSDEDPKQLQQKRATAPKSHTTPKNSRYALKKFAKLMCQS</sequence>
<comment type="caution">
    <text evidence="2">The sequence shown here is derived from an EMBL/GenBank/DDBJ whole genome shotgun (WGS) entry which is preliminary data.</text>
</comment>
<accession>A0ABD2ZMF8</accession>
<evidence type="ECO:0000256" key="1">
    <source>
        <dbReference type="SAM" id="MobiDB-lite"/>
    </source>
</evidence>
<organism evidence="2 3">
    <name type="scientific">Cinchona calisaya</name>
    <dbReference type="NCBI Taxonomy" id="153742"/>
    <lineage>
        <taxon>Eukaryota</taxon>
        <taxon>Viridiplantae</taxon>
        <taxon>Streptophyta</taxon>
        <taxon>Embryophyta</taxon>
        <taxon>Tracheophyta</taxon>
        <taxon>Spermatophyta</taxon>
        <taxon>Magnoliopsida</taxon>
        <taxon>eudicotyledons</taxon>
        <taxon>Gunneridae</taxon>
        <taxon>Pentapetalae</taxon>
        <taxon>asterids</taxon>
        <taxon>lamiids</taxon>
        <taxon>Gentianales</taxon>
        <taxon>Rubiaceae</taxon>
        <taxon>Cinchonoideae</taxon>
        <taxon>Cinchoneae</taxon>
        <taxon>Cinchona</taxon>
    </lineage>
</organism>
<feature type="region of interest" description="Disordered" evidence="1">
    <location>
        <begin position="1"/>
        <end position="37"/>
    </location>
</feature>
<feature type="compositionally biased region" description="Polar residues" evidence="1">
    <location>
        <begin position="99"/>
        <end position="116"/>
    </location>
</feature>
<proteinExistence type="predicted"/>
<name>A0ABD2ZMF8_9GENT</name>
<feature type="compositionally biased region" description="Polar residues" evidence="1">
    <location>
        <begin position="49"/>
        <end position="58"/>
    </location>
</feature>
<reference evidence="2 3" key="1">
    <citation type="submission" date="2024-11" db="EMBL/GenBank/DDBJ databases">
        <title>A near-complete genome assembly of Cinchona calisaya.</title>
        <authorList>
            <person name="Lian D.C."/>
            <person name="Zhao X.W."/>
            <person name="Wei L."/>
        </authorList>
    </citation>
    <scope>NUCLEOTIDE SEQUENCE [LARGE SCALE GENOMIC DNA]</scope>
    <source>
        <tissue evidence="2">Nenye</tissue>
    </source>
</reference>
<evidence type="ECO:0000313" key="3">
    <source>
        <dbReference type="Proteomes" id="UP001630127"/>
    </source>
</evidence>
<dbReference type="Proteomes" id="UP001630127">
    <property type="component" value="Unassembled WGS sequence"/>
</dbReference>
<protein>
    <submittedName>
        <fullName evidence="2">Uncharacterized protein</fullName>
    </submittedName>
</protein>
<keyword evidence="3" id="KW-1185">Reference proteome</keyword>
<feature type="compositionally biased region" description="Basic and acidic residues" evidence="1">
    <location>
        <begin position="1"/>
        <end position="11"/>
    </location>
</feature>